<dbReference type="EMBL" id="ML208323">
    <property type="protein sequence ID" value="TFK69878.1"/>
    <property type="molecule type" value="Genomic_DNA"/>
</dbReference>
<feature type="non-terminal residue" evidence="1">
    <location>
        <position position="1"/>
    </location>
</feature>
<name>A0ACD3AV61_9AGAR</name>
<evidence type="ECO:0000313" key="2">
    <source>
        <dbReference type="Proteomes" id="UP000308600"/>
    </source>
</evidence>
<sequence>VELHHFHPDISQVKHGVLWEDLLSFLKQSDQEMVTFTIPTIQVNLVIKKESLQTLLQQIVLPGSLIDYLGKVQLAMNLLSGIGDPLSQLHPTAQLVIGLINSVITILEKQKVCYEKLSHLFKRMASLLSYFEKMQNLKNFDNVQPIIKLMLVHMETTLEAVLEHCNTGSFKRFVDVALSSQQADKFSELSSEFDRLLEEYNTALHLDMATLQDQLLEDAAQAKIQKALERLNCIEIVPGDQCLDNTRVSFLADIKDWASDKEQPIVWLYGSAGTGKSTIAATVAQQLETAGRLAAFYTCRRDQKSLSNPLQLWRNICFRLAKVHKPFGAHVAQAVESDPHFGSGADTIFTLFQKLLKQPLDLVNTELPVAPLIIVIDALDECGSEADRVGILNCLLELKNTCHWIKVFLTSRNNPEIQ</sequence>
<dbReference type="Proteomes" id="UP000308600">
    <property type="component" value="Unassembled WGS sequence"/>
</dbReference>
<gene>
    <name evidence="1" type="ORF">BDN72DRAFT_943696</name>
</gene>
<proteinExistence type="predicted"/>
<keyword evidence="2" id="KW-1185">Reference proteome</keyword>
<evidence type="ECO:0000313" key="1">
    <source>
        <dbReference type="EMBL" id="TFK69878.1"/>
    </source>
</evidence>
<accession>A0ACD3AV61</accession>
<protein>
    <submittedName>
        <fullName evidence="1">Uncharacterized protein</fullName>
    </submittedName>
</protein>
<reference evidence="1 2" key="1">
    <citation type="journal article" date="2019" name="Nat. Ecol. Evol.">
        <title>Megaphylogeny resolves global patterns of mushroom evolution.</title>
        <authorList>
            <person name="Varga T."/>
            <person name="Krizsan K."/>
            <person name="Foldi C."/>
            <person name="Dima B."/>
            <person name="Sanchez-Garcia M."/>
            <person name="Sanchez-Ramirez S."/>
            <person name="Szollosi G.J."/>
            <person name="Szarkandi J.G."/>
            <person name="Papp V."/>
            <person name="Albert L."/>
            <person name="Andreopoulos W."/>
            <person name="Angelini C."/>
            <person name="Antonin V."/>
            <person name="Barry K.W."/>
            <person name="Bougher N.L."/>
            <person name="Buchanan P."/>
            <person name="Buyck B."/>
            <person name="Bense V."/>
            <person name="Catcheside P."/>
            <person name="Chovatia M."/>
            <person name="Cooper J."/>
            <person name="Damon W."/>
            <person name="Desjardin D."/>
            <person name="Finy P."/>
            <person name="Geml J."/>
            <person name="Haridas S."/>
            <person name="Hughes K."/>
            <person name="Justo A."/>
            <person name="Karasinski D."/>
            <person name="Kautmanova I."/>
            <person name="Kiss B."/>
            <person name="Kocsube S."/>
            <person name="Kotiranta H."/>
            <person name="LaButti K.M."/>
            <person name="Lechner B.E."/>
            <person name="Liimatainen K."/>
            <person name="Lipzen A."/>
            <person name="Lukacs Z."/>
            <person name="Mihaltcheva S."/>
            <person name="Morgado L.N."/>
            <person name="Niskanen T."/>
            <person name="Noordeloos M.E."/>
            <person name="Ohm R.A."/>
            <person name="Ortiz-Santana B."/>
            <person name="Ovrebo C."/>
            <person name="Racz N."/>
            <person name="Riley R."/>
            <person name="Savchenko A."/>
            <person name="Shiryaev A."/>
            <person name="Soop K."/>
            <person name="Spirin V."/>
            <person name="Szebenyi C."/>
            <person name="Tomsovsky M."/>
            <person name="Tulloss R.E."/>
            <person name="Uehling J."/>
            <person name="Grigoriev I.V."/>
            <person name="Vagvolgyi C."/>
            <person name="Papp T."/>
            <person name="Martin F.M."/>
            <person name="Miettinen O."/>
            <person name="Hibbett D.S."/>
            <person name="Nagy L.G."/>
        </authorList>
    </citation>
    <scope>NUCLEOTIDE SEQUENCE [LARGE SCALE GENOMIC DNA]</scope>
    <source>
        <strain evidence="1 2">NL-1719</strain>
    </source>
</reference>
<organism evidence="1 2">
    <name type="scientific">Pluteus cervinus</name>
    <dbReference type="NCBI Taxonomy" id="181527"/>
    <lineage>
        <taxon>Eukaryota</taxon>
        <taxon>Fungi</taxon>
        <taxon>Dikarya</taxon>
        <taxon>Basidiomycota</taxon>
        <taxon>Agaricomycotina</taxon>
        <taxon>Agaricomycetes</taxon>
        <taxon>Agaricomycetidae</taxon>
        <taxon>Agaricales</taxon>
        <taxon>Pluteineae</taxon>
        <taxon>Pluteaceae</taxon>
        <taxon>Pluteus</taxon>
    </lineage>
</organism>
<feature type="non-terminal residue" evidence="1">
    <location>
        <position position="418"/>
    </location>
</feature>